<accession>A0A1T4P9T2</accession>
<name>A0A1T4P9T2_9HYPH</name>
<keyword evidence="1" id="KW-0805">Transcription regulation</keyword>
<keyword evidence="7" id="KW-1185">Reference proteome</keyword>
<dbReference type="InterPro" id="IPR002577">
    <property type="entry name" value="HTH_HxlR"/>
</dbReference>
<dbReference type="Gene3D" id="1.10.10.10">
    <property type="entry name" value="Winged helix-like DNA-binding domain superfamily/Winged helix DNA-binding domain"/>
    <property type="match status" value="1"/>
</dbReference>
<evidence type="ECO:0000313" key="6">
    <source>
        <dbReference type="EMBL" id="SJZ88252.1"/>
    </source>
</evidence>
<proteinExistence type="predicted"/>
<dbReference type="SUPFAM" id="SSF46785">
    <property type="entry name" value="Winged helix' DNA-binding domain"/>
    <property type="match status" value="1"/>
</dbReference>
<dbReference type="InterPro" id="IPR036388">
    <property type="entry name" value="WH-like_DNA-bd_sf"/>
</dbReference>
<dbReference type="STRING" id="225324.SAMN02745126_02688"/>
<dbReference type="Proteomes" id="UP000190092">
    <property type="component" value="Unassembled WGS sequence"/>
</dbReference>
<dbReference type="EMBL" id="FUWJ01000002">
    <property type="protein sequence ID" value="SJZ88252.1"/>
    <property type="molecule type" value="Genomic_DNA"/>
</dbReference>
<feature type="domain" description="HTH hxlR-type" evidence="5">
    <location>
        <begin position="40"/>
        <end position="138"/>
    </location>
</feature>
<evidence type="ECO:0000259" key="5">
    <source>
        <dbReference type="PROSITE" id="PS51118"/>
    </source>
</evidence>
<protein>
    <submittedName>
        <fullName evidence="6">Transcriptional regulator, HxlR family</fullName>
    </submittedName>
</protein>
<keyword evidence="2" id="KW-0238">DNA-binding</keyword>
<evidence type="ECO:0000256" key="3">
    <source>
        <dbReference type="ARBA" id="ARBA00023163"/>
    </source>
</evidence>
<gene>
    <name evidence="6" type="ORF">SAMN02745126_02688</name>
</gene>
<feature type="compositionally biased region" description="Basic and acidic residues" evidence="4">
    <location>
        <begin position="181"/>
        <end position="191"/>
    </location>
</feature>
<evidence type="ECO:0000256" key="4">
    <source>
        <dbReference type="SAM" id="MobiDB-lite"/>
    </source>
</evidence>
<evidence type="ECO:0000313" key="7">
    <source>
        <dbReference type="Proteomes" id="UP000190092"/>
    </source>
</evidence>
<feature type="region of interest" description="Disordered" evidence="4">
    <location>
        <begin position="159"/>
        <end position="191"/>
    </location>
</feature>
<feature type="compositionally biased region" description="Basic residues" evidence="4">
    <location>
        <begin position="171"/>
        <end position="180"/>
    </location>
</feature>
<dbReference type="GO" id="GO:0003677">
    <property type="term" value="F:DNA binding"/>
    <property type="evidence" value="ECO:0007669"/>
    <property type="project" value="UniProtKB-KW"/>
</dbReference>
<dbReference type="AlphaFoldDB" id="A0A1T4P9T2"/>
<keyword evidence="3" id="KW-0804">Transcription</keyword>
<dbReference type="PROSITE" id="PS51118">
    <property type="entry name" value="HTH_HXLR"/>
    <property type="match status" value="1"/>
</dbReference>
<dbReference type="PANTHER" id="PTHR33204">
    <property type="entry name" value="TRANSCRIPTIONAL REGULATOR, MARR FAMILY"/>
    <property type="match status" value="1"/>
</dbReference>
<dbReference type="PANTHER" id="PTHR33204:SF33">
    <property type="entry name" value="TRANSCRIPTIONAL REGULATOR, MARR FAMILY"/>
    <property type="match status" value="1"/>
</dbReference>
<dbReference type="Pfam" id="PF01638">
    <property type="entry name" value="HxlR"/>
    <property type="match status" value="1"/>
</dbReference>
<organism evidence="6 7">
    <name type="scientific">Enhydrobacter aerosaccus</name>
    <dbReference type="NCBI Taxonomy" id="225324"/>
    <lineage>
        <taxon>Bacteria</taxon>
        <taxon>Pseudomonadati</taxon>
        <taxon>Pseudomonadota</taxon>
        <taxon>Alphaproteobacteria</taxon>
        <taxon>Hyphomicrobiales</taxon>
        <taxon>Enhydrobacter</taxon>
    </lineage>
</organism>
<reference evidence="7" key="1">
    <citation type="submission" date="2017-02" db="EMBL/GenBank/DDBJ databases">
        <authorList>
            <person name="Varghese N."/>
            <person name="Submissions S."/>
        </authorList>
    </citation>
    <scope>NUCLEOTIDE SEQUENCE [LARGE SCALE GENOMIC DNA]</scope>
    <source>
        <strain evidence="7">ATCC 27094</strain>
    </source>
</reference>
<evidence type="ECO:0000256" key="2">
    <source>
        <dbReference type="ARBA" id="ARBA00023125"/>
    </source>
</evidence>
<evidence type="ECO:0000256" key="1">
    <source>
        <dbReference type="ARBA" id="ARBA00023015"/>
    </source>
</evidence>
<dbReference type="InterPro" id="IPR036390">
    <property type="entry name" value="WH_DNA-bd_sf"/>
</dbReference>
<sequence>MRPVPSSAVAPNGGRRLQTNLCNTHLMVSVMKPLKHLPPLPAERALKVISGRWKAVILYHLLSGPRRLSDLTRLMPAISQKVLIQQLREMEAHRIVTRDIFREVPPRVEYEATALGRSLESVLLALCEWGRLHAAELDELDRLADCAIASLPRTAGDRNDTSIARAATAPRKLKSPRVPRRIADRGRSLPS</sequence>